<dbReference type="Proteomes" id="UP000800082">
    <property type="component" value="Unassembled WGS sequence"/>
</dbReference>
<gene>
    <name evidence="1" type="ORF">M421DRAFT_278692</name>
</gene>
<evidence type="ECO:0000313" key="2">
    <source>
        <dbReference type="Proteomes" id="UP000800082"/>
    </source>
</evidence>
<reference evidence="1" key="1">
    <citation type="journal article" date="2020" name="Stud. Mycol.">
        <title>101 Dothideomycetes genomes: a test case for predicting lifestyles and emergence of pathogens.</title>
        <authorList>
            <person name="Haridas S."/>
            <person name="Albert R."/>
            <person name="Binder M."/>
            <person name="Bloem J."/>
            <person name="Labutti K."/>
            <person name="Salamov A."/>
            <person name="Andreopoulos B."/>
            <person name="Baker S."/>
            <person name="Barry K."/>
            <person name="Bills G."/>
            <person name="Bluhm B."/>
            <person name="Cannon C."/>
            <person name="Castanera R."/>
            <person name="Culley D."/>
            <person name="Daum C."/>
            <person name="Ezra D."/>
            <person name="Gonzalez J."/>
            <person name="Henrissat B."/>
            <person name="Kuo A."/>
            <person name="Liang C."/>
            <person name="Lipzen A."/>
            <person name="Lutzoni F."/>
            <person name="Magnuson J."/>
            <person name="Mondo S."/>
            <person name="Nolan M."/>
            <person name="Ohm R."/>
            <person name="Pangilinan J."/>
            <person name="Park H.-J."/>
            <person name="Ramirez L."/>
            <person name="Alfaro M."/>
            <person name="Sun H."/>
            <person name="Tritt A."/>
            <person name="Yoshinaga Y."/>
            <person name="Zwiers L.-H."/>
            <person name="Turgeon B."/>
            <person name="Goodwin S."/>
            <person name="Spatafora J."/>
            <person name="Crous P."/>
            <person name="Grigoriev I."/>
        </authorList>
    </citation>
    <scope>NUCLEOTIDE SEQUENCE</scope>
    <source>
        <strain evidence="1">CBS 183.55</strain>
    </source>
</reference>
<dbReference type="EMBL" id="ML978993">
    <property type="protein sequence ID" value="KAF1924429.1"/>
    <property type="molecule type" value="Genomic_DNA"/>
</dbReference>
<proteinExistence type="predicted"/>
<sequence>MSPISAGQGWTTLALCSLPHMAPVSLHNVPPIRRIQYIATRHRITKEEGHPLFGYGRHLPCRYDTQYSIFSYHVCFTP</sequence>
<dbReference type="RefSeq" id="XP_033444682.1">
    <property type="nucleotide sequence ID" value="XM_033588885.1"/>
</dbReference>
<keyword evidence="2" id="KW-1185">Reference proteome</keyword>
<dbReference type="AlphaFoldDB" id="A0A6A5RAT8"/>
<evidence type="ECO:0000313" key="1">
    <source>
        <dbReference type="EMBL" id="KAF1924429.1"/>
    </source>
</evidence>
<organism evidence="1 2">
    <name type="scientific">Didymella exigua CBS 183.55</name>
    <dbReference type="NCBI Taxonomy" id="1150837"/>
    <lineage>
        <taxon>Eukaryota</taxon>
        <taxon>Fungi</taxon>
        <taxon>Dikarya</taxon>
        <taxon>Ascomycota</taxon>
        <taxon>Pezizomycotina</taxon>
        <taxon>Dothideomycetes</taxon>
        <taxon>Pleosporomycetidae</taxon>
        <taxon>Pleosporales</taxon>
        <taxon>Pleosporineae</taxon>
        <taxon>Didymellaceae</taxon>
        <taxon>Didymella</taxon>
    </lineage>
</organism>
<name>A0A6A5RAT8_9PLEO</name>
<accession>A0A6A5RAT8</accession>
<dbReference type="GeneID" id="54346532"/>
<protein>
    <submittedName>
        <fullName evidence="1">Uncharacterized protein</fullName>
    </submittedName>
</protein>